<feature type="signal peptide" evidence="2">
    <location>
        <begin position="1"/>
        <end position="19"/>
    </location>
</feature>
<evidence type="ECO:0000256" key="1">
    <source>
        <dbReference type="SAM" id="MobiDB-lite"/>
    </source>
</evidence>
<feature type="compositionally biased region" description="Low complexity" evidence="1">
    <location>
        <begin position="102"/>
        <end position="117"/>
    </location>
</feature>
<feature type="region of interest" description="Disordered" evidence="1">
    <location>
        <begin position="83"/>
        <end position="131"/>
    </location>
</feature>
<evidence type="ECO:0000313" key="4">
    <source>
        <dbReference type="Proteomes" id="UP000316798"/>
    </source>
</evidence>
<name>A0A515D8J8_9BURK</name>
<evidence type="ECO:0000256" key="2">
    <source>
        <dbReference type="SAM" id="SignalP"/>
    </source>
</evidence>
<reference evidence="3 4" key="1">
    <citation type="submission" date="2019-01" db="EMBL/GenBank/DDBJ databases">
        <title>Genomic insights into a novel species Rhodoferax sp.</title>
        <authorList>
            <person name="Jin L."/>
        </authorList>
    </citation>
    <scope>NUCLEOTIDE SEQUENCE [LARGE SCALE GENOMIC DNA]</scope>
    <source>
        <strain evidence="3 4">CHu59-6-5</strain>
    </source>
</reference>
<dbReference type="RefSeq" id="WP_142817892.1">
    <property type="nucleotide sequence ID" value="NZ_CP035503.1"/>
</dbReference>
<dbReference type="EMBL" id="CP035503">
    <property type="protein sequence ID" value="QDL36730.1"/>
    <property type="molecule type" value="Genomic_DNA"/>
</dbReference>
<gene>
    <name evidence="3" type="ORF">EUB48_05015</name>
</gene>
<feature type="chain" id="PRO_5021947340" evidence="2">
    <location>
        <begin position="20"/>
        <end position="131"/>
    </location>
</feature>
<protein>
    <submittedName>
        <fullName evidence="3">Uncharacterized protein</fullName>
    </submittedName>
</protein>
<dbReference type="Proteomes" id="UP000316798">
    <property type="component" value="Chromosome"/>
</dbReference>
<dbReference type="KEGG" id="rhf:EUB48_05015"/>
<dbReference type="AlphaFoldDB" id="A0A515D8J8"/>
<accession>A0A515D8J8</accession>
<keyword evidence="4" id="KW-1185">Reference proteome</keyword>
<sequence length="131" mass="13078">MKQLLIASLVFVACSAALAKLPTPVLSDEAKAKAAETAAKTAWSSKVDGYLLCKSQDKVAADYFAAAKAAGKQVGPAVATPACTDPGPFAYTPPEATKPLEAAGAHSPPATAASPPSGKQPDATGNSAKKP</sequence>
<proteinExistence type="predicted"/>
<organism evidence="3 4">
    <name type="scientific">Rhodoferax sediminis</name>
    <dbReference type="NCBI Taxonomy" id="2509614"/>
    <lineage>
        <taxon>Bacteria</taxon>
        <taxon>Pseudomonadati</taxon>
        <taxon>Pseudomonadota</taxon>
        <taxon>Betaproteobacteria</taxon>
        <taxon>Burkholderiales</taxon>
        <taxon>Comamonadaceae</taxon>
        <taxon>Rhodoferax</taxon>
    </lineage>
</organism>
<keyword evidence="2" id="KW-0732">Signal</keyword>
<evidence type="ECO:0000313" key="3">
    <source>
        <dbReference type="EMBL" id="QDL36730.1"/>
    </source>
</evidence>